<reference evidence="4 5" key="1">
    <citation type="submission" date="2021-03" db="EMBL/GenBank/DDBJ databases">
        <title>Complete genome of Parasphingorhabdus_sp.JHSY0214.</title>
        <authorList>
            <person name="Yoo J.H."/>
            <person name="Bae J.W."/>
        </authorList>
    </citation>
    <scope>NUCLEOTIDE SEQUENCE [LARGE SCALE GENOMIC DNA]</scope>
    <source>
        <strain evidence="4 5">JHSY0214</strain>
    </source>
</reference>
<name>A0ABX7T468_9SPHN</name>
<evidence type="ECO:0000313" key="4">
    <source>
        <dbReference type="EMBL" id="QTD55610.1"/>
    </source>
</evidence>
<proteinExistence type="predicted"/>
<evidence type="ECO:0000256" key="1">
    <source>
        <dbReference type="ARBA" id="ARBA00022603"/>
    </source>
</evidence>
<organism evidence="4 5">
    <name type="scientific">Parasphingorhabdus cellanae</name>
    <dbReference type="NCBI Taxonomy" id="2806553"/>
    <lineage>
        <taxon>Bacteria</taxon>
        <taxon>Pseudomonadati</taxon>
        <taxon>Pseudomonadota</taxon>
        <taxon>Alphaproteobacteria</taxon>
        <taxon>Sphingomonadales</taxon>
        <taxon>Sphingomonadaceae</taxon>
        <taxon>Parasphingorhabdus</taxon>
    </lineage>
</organism>
<protein>
    <submittedName>
        <fullName evidence="4">Class I SAM-dependent methyltransferase</fullName>
    </submittedName>
</protein>
<evidence type="ECO:0000313" key="5">
    <source>
        <dbReference type="Proteomes" id="UP000663923"/>
    </source>
</evidence>
<evidence type="ECO:0000259" key="3">
    <source>
        <dbReference type="Pfam" id="PF13649"/>
    </source>
</evidence>
<dbReference type="GO" id="GO:0032259">
    <property type="term" value="P:methylation"/>
    <property type="evidence" value="ECO:0007669"/>
    <property type="project" value="UniProtKB-KW"/>
</dbReference>
<keyword evidence="2" id="KW-0808">Transferase</keyword>
<dbReference type="GO" id="GO:0008168">
    <property type="term" value="F:methyltransferase activity"/>
    <property type="evidence" value="ECO:0007669"/>
    <property type="project" value="UniProtKB-KW"/>
</dbReference>
<dbReference type="Gene3D" id="3.40.50.150">
    <property type="entry name" value="Vaccinia Virus protein VP39"/>
    <property type="match status" value="1"/>
</dbReference>
<dbReference type="PANTHER" id="PTHR43861">
    <property type="entry name" value="TRANS-ACONITATE 2-METHYLTRANSFERASE-RELATED"/>
    <property type="match status" value="1"/>
</dbReference>
<feature type="domain" description="Methyltransferase" evidence="3">
    <location>
        <begin position="55"/>
        <end position="144"/>
    </location>
</feature>
<evidence type="ECO:0000256" key="2">
    <source>
        <dbReference type="ARBA" id="ARBA00022679"/>
    </source>
</evidence>
<dbReference type="CDD" id="cd02440">
    <property type="entry name" value="AdoMet_MTases"/>
    <property type="match status" value="1"/>
</dbReference>
<sequence length="216" mass="24008">MMGENIDPIELAKRTTKDVYERQARHWDEIRSNALHEKPWLDRFASALPASGRLLDLGCGSGIPVAGYFLEKGYDLVGVDYSPTMIDLARQHFPQAQWKVQDITKLKLNGQFDGIYSWDGFFHLSVAQQRDVIPSLCQSTKSGGSIMLTIGTGEGEVTGTVGGETVYHASLDPKEYKELFKEYGFADVQYVSKDPESLGRSVLLASGKRAQIYPVL</sequence>
<gene>
    <name evidence="4" type="ORF">J4G78_15635</name>
</gene>
<keyword evidence="5" id="KW-1185">Reference proteome</keyword>
<accession>A0ABX7T468</accession>
<dbReference type="RefSeq" id="WP_207987446.1">
    <property type="nucleotide sequence ID" value="NZ_CP071794.1"/>
</dbReference>
<keyword evidence="1 4" id="KW-0489">Methyltransferase</keyword>
<dbReference type="Proteomes" id="UP000663923">
    <property type="component" value="Chromosome"/>
</dbReference>
<dbReference type="EMBL" id="CP071794">
    <property type="protein sequence ID" value="QTD55610.1"/>
    <property type="molecule type" value="Genomic_DNA"/>
</dbReference>
<dbReference type="InterPro" id="IPR029063">
    <property type="entry name" value="SAM-dependent_MTases_sf"/>
</dbReference>
<dbReference type="SUPFAM" id="SSF53335">
    <property type="entry name" value="S-adenosyl-L-methionine-dependent methyltransferases"/>
    <property type="match status" value="1"/>
</dbReference>
<dbReference type="Pfam" id="PF13649">
    <property type="entry name" value="Methyltransf_25"/>
    <property type="match status" value="1"/>
</dbReference>
<dbReference type="PANTHER" id="PTHR43861:SF1">
    <property type="entry name" value="TRANS-ACONITATE 2-METHYLTRANSFERASE"/>
    <property type="match status" value="1"/>
</dbReference>
<dbReference type="InterPro" id="IPR041698">
    <property type="entry name" value="Methyltransf_25"/>
</dbReference>